<keyword evidence="7" id="KW-0614">Plasmid</keyword>
<dbReference type="GO" id="GO:0005737">
    <property type="term" value="C:cytoplasm"/>
    <property type="evidence" value="ECO:0007669"/>
    <property type="project" value="UniProtKB-SubCell"/>
</dbReference>
<comment type="similarity">
    <text evidence="2 6">Belongs to the IpgE/SigE chaperone family.</text>
</comment>
<dbReference type="NCBIfam" id="NF011749">
    <property type="entry name" value="PRK15202.1"/>
    <property type="match status" value="1"/>
</dbReference>
<evidence type="ECO:0000256" key="3">
    <source>
        <dbReference type="ARBA" id="ARBA00022490"/>
    </source>
</evidence>
<dbReference type="PIRSF" id="PIRSF034754">
    <property type="entry name" value="T3SS_chaperone"/>
    <property type="match status" value="1"/>
</dbReference>
<dbReference type="Gene3D" id="3.30.1460.10">
    <property type="match status" value="1"/>
</dbReference>
<gene>
    <name evidence="8" type="ORF">WRSd3_00195</name>
    <name evidence="7" type="ORF">WRSd3_p00190</name>
</gene>
<evidence type="ECO:0000256" key="4">
    <source>
        <dbReference type="ARBA" id="ARBA00023026"/>
    </source>
</evidence>
<dbReference type="EMBL" id="AXUT01000016">
    <property type="protein sequence ID" value="ESU82259.1"/>
    <property type="molecule type" value="Genomic_DNA"/>
</dbReference>
<keyword evidence="4" id="KW-0843">Virulence</keyword>
<dbReference type="AlphaFoldDB" id="A0A090NNZ4"/>
<dbReference type="SUPFAM" id="SSF69635">
    <property type="entry name" value="Type III secretory system chaperone-like"/>
    <property type="match status" value="1"/>
</dbReference>
<dbReference type="CDD" id="cd17022">
    <property type="entry name" value="T3SC_IA_SigE-like"/>
    <property type="match status" value="1"/>
</dbReference>
<evidence type="ECO:0000256" key="6">
    <source>
        <dbReference type="PIRNR" id="PIRNR034754"/>
    </source>
</evidence>
<sequence length="120" mass="13682">MEDLADVICRALGIPSIDTDDQAIMLDDDVLIYIEKEGDSINLLCPFCALPENINDLIYALSLNYSEKICLATDDEGGSLIARLDLTGINEFEDIYVNTEYYISRVRWLKDEFARRMKGY</sequence>
<dbReference type="Proteomes" id="UP000017944">
    <property type="component" value="Unassembled WGS sequence"/>
</dbReference>
<dbReference type="EMBL" id="AXUT01000778">
    <property type="protein sequence ID" value="ESU76038.1"/>
    <property type="molecule type" value="Genomic_DNA"/>
</dbReference>
<organism evidence="8 9">
    <name type="scientific">Shigella dysenteriae WRSd3</name>
    <dbReference type="NCBI Taxonomy" id="1401327"/>
    <lineage>
        <taxon>Bacteria</taxon>
        <taxon>Pseudomonadati</taxon>
        <taxon>Pseudomonadota</taxon>
        <taxon>Gammaproteobacteria</taxon>
        <taxon>Enterobacterales</taxon>
        <taxon>Enterobacteriaceae</taxon>
        <taxon>Shigella</taxon>
    </lineage>
</organism>
<evidence type="ECO:0000313" key="7">
    <source>
        <dbReference type="EMBL" id="ESU76038.1"/>
    </source>
</evidence>
<proteinExistence type="inferred from homology"/>
<protein>
    <recommendedName>
        <fullName evidence="6">Chaperone protein</fullName>
    </recommendedName>
</protein>
<dbReference type="InterPro" id="IPR013095">
    <property type="entry name" value="T3SS_chaperone"/>
</dbReference>
<evidence type="ECO:0000256" key="2">
    <source>
        <dbReference type="ARBA" id="ARBA00010921"/>
    </source>
</evidence>
<geneLocation type="plasmid" evidence="7">
    <name>unnamed</name>
</geneLocation>
<accession>A0A090NNZ4</accession>
<dbReference type="RefSeq" id="WP_000389733.1">
    <property type="nucleotide sequence ID" value="NZ_AXUT01000016.1"/>
</dbReference>
<name>A0A090NNZ4_SHIDY</name>
<evidence type="ECO:0000256" key="5">
    <source>
        <dbReference type="ARBA" id="ARBA00023186"/>
    </source>
</evidence>
<evidence type="ECO:0000256" key="1">
    <source>
        <dbReference type="ARBA" id="ARBA00004496"/>
    </source>
</evidence>
<dbReference type="Pfam" id="PF07824">
    <property type="entry name" value="Chaperone_III"/>
    <property type="match status" value="1"/>
</dbReference>
<evidence type="ECO:0000313" key="9">
    <source>
        <dbReference type="Proteomes" id="UP000017944"/>
    </source>
</evidence>
<keyword evidence="3 6" id="KW-0963">Cytoplasm</keyword>
<reference evidence="8 9" key="1">
    <citation type="submission" date="2013-10" db="EMBL/GenBank/DDBJ databases">
        <title>Draft genomes and the virulence plasmids of Sd1617 vaccine constructs: WRSd3 and WRSd5.</title>
        <authorList>
            <person name="Aksomboon Vongsawan A."/>
            <person name="Venkatesan M.M."/>
            <person name="Vaisvil B."/>
            <person name="Emel G."/>
            <person name="Kepatral V."/>
            <person name="Sethabutr O."/>
            <person name="Serichantalergs O."/>
            <person name="Mason C."/>
        </authorList>
    </citation>
    <scope>NUCLEOTIDE SEQUENCE [LARGE SCALE GENOMIC DNA]</scope>
    <source>
        <strain evidence="8 9">WRSd3</strain>
        <plasmid evidence="7">unnamed</plasmid>
    </source>
</reference>
<comment type="subcellular location">
    <subcellularLocation>
        <location evidence="1 6">Cytoplasm</location>
    </subcellularLocation>
</comment>
<comment type="caution">
    <text evidence="8">The sequence shown here is derived from an EMBL/GenBank/DDBJ whole genome shotgun (WGS) entry which is preliminary data.</text>
</comment>
<keyword evidence="5 6" id="KW-0143">Chaperone</keyword>
<evidence type="ECO:0000313" key="8">
    <source>
        <dbReference type="EMBL" id="ESU82259.1"/>
    </source>
</evidence>